<dbReference type="RefSeq" id="WP_210050579.1">
    <property type="nucleotide sequence ID" value="NZ_JAGINX010000001.1"/>
</dbReference>
<feature type="region of interest" description="Disordered" evidence="1">
    <location>
        <begin position="23"/>
        <end position="55"/>
    </location>
</feature>
<feature type="compositionally biased region" description="Basic and acidic residues" evidence="1">
    <location>
        <begin position="40"/>
        <end position="55"/>
    </location>
</feature>
<name>A0ABS4T4L2_9MICC</name>
<organism evidence="2 3">
    <name type="scientific">Nesterenkonia lacusekhoensis</name>
    <dbReference type="NCBI Taxonomy" id="150832"/>
    <lineage>
        <taxon>Bacteria</taxon>
        <taxon>Bacillati</taxon>
        <taxon>Actinomycetota</taxon>
        <taxon>Actinomycetes</taxon>
        <taxon>Micrococcales</taxon>
        <taxon>Micrococcaceae</taxon>
        <taxon>Nesterenkonia</taxon>
    </lineage>
</organism>
<keyword evidence="3" id="KW-1185">Reference proteome</keyword>
<evidence type="ECO:0000313" key="2">
    <source>
        <dbReference type="EMBL" id="MBP2319390.1"/>
    </source>
</evidence>
<comment type="caution">
    <text evidence="2">The sequence shown here is derived from an EMBL/GenBank/DDBJ whole genome shotgun (WGS) entry which is preliminary data.</text>
</comment>
<proteinExistence type="predicted"/>
<accession>A0ABS4T4L2</accession>
<reference evidence="2 3" key="1">
    <citation type="submission" date="2021-03" db="EMBL/GenBank/DDBJ databases">
        <title>Sequencing the genomes of 1000 actinobacteria strains.</title>
        <authorList>
            <person name="Klenk H.-P."/>
        </authorList>
    </citation>
    <scope>NUCLEOTIDE SEQUENCE [LARGE SCALE GENOMIC DNA]</scope>
    <source>
        <strain evidence="2 3">DSM 12544</strain>
    </source>
</reference>
<evidence type="ECO:0000256" key="1">
    <source>
        <dbReference type="SAM" id="MobiDB-lite"/>
    </source>
</evidence>
<dbReference type="Proteomes" id="UP001519331">
    <property type="component" value="Unassembled WGS sequence"/>
</dbReference>
<dbReference type="EMBL" id="JAGINX010000001">
    <property type="protein sequence ID" value="MBP2319390.1"/>
    <property type="molecule type" value="Genomic_DNA"/>
</dbReference>
<gene>
    <name evidence="2" type="ORF">JOF45_002409</name>
</gene>
<sequence length="55" mass="6091">MGLKDLLTGRSSKEQSDCCTVEIVPTDEDDTQQNDNAEASQREDGRCCQDDRVQG</sequence>
<evidence type="ECO:0000313" key="3">
    <source>
        <dbReference type="Proteomes" id="UP001519331"/>
    </source>
</evidence>
<protein>
    <submittedName>
        <fullName evidence="2">Uncharacterized protein</fullName>
    </submittedName>
</protein>